<dbReference type="InterPro" id="IPR010982">
    <property type="entry name" value="Lambda_DNA-bd_dom_sf"/>
</dbReference>
<dbReference type="PANTHER" id="PTHR30146:SF33">
    <property type="entry name" value="TRANSCRIPTIONAL REGULATOR"/>
    <property type="match status" value="1"/>
</dbReference>
<dbReference type="Pfam" id="PF13377">
    <property type="entry name" value="Peripla_BP_3"/>
    <property type="match status" value="1"/>
</dbReference>
<evidence type="ECO:0000259" key="4">
    <source>
        <dbReference type="PROSITE" id="PS50932"/>
    </source>
</evidence>
<keyword evidence="1" id="KW-0805">Transcription regulation</keyword>
<organism evidence="5 6">
    <name type="scientific">Tateyamaria armeniaca</name>
    <dbReference type="NCBI Taxonomy" id="2518930"/>
    <lineage>
        <taxon>Bacteria</taxon>
        <taxon>Pseudomonadati</taxon>
        <taxon>Pseudomonadota</taxon>
        <taxon>Alphaproteobacteria</taxon>
        <taxon>Rhodobacterales</taxon>
        <taxon>Roseobacteraceae</taxon>
        <taxon>Tateyamaria</taxon>
    </lineage>
</organism>
<dbReference type="CDD" id="cd01575">
    <property type="entry name" value="PBP1_GntR"/>
    <property type="match status" value="1"/>
</dbReference>
<dbReference type="PROSITE" id="PS50932">
    <property type="entry name" value="HTH_LACI_2"/>
    <property type="match status" value="1"/>
</dbReference>
<dbReference type="InterPro" id="IPR000843">
    <property type="entry name" value="HTH_LacI"/>
</dbReference>
<dbReference type="RefSeq" id="WP_407594021.1">
    <property type="nucleotide sequence ID" value="NZ_JBHDIY010000002.1"/>
</dbReference>
<dbReference type="PANTHER" id="PTHR30146">
    <property type="entry name" value="LACI-RELATED TRANSCRIPTIONAL REPRESSOR"/>
    <property type="match status" value="1"/>
</dbReference>
<keyword evidence="6" id="KW-1185">Reference proteome</keyword>
<dbReference type="PROSITE" id="PS00356">
    <property type="entry name" value="HTH_LACI_1"/>
    <property type="match status" value="1"/>
</dbReference>
<dbReference type="SUPFAM" id="SSF47413">
    <property type="entry name" value="lambda repressor-like DNA-binding domains"/>
    <property type="match status" value="1"/>
</dbReference>
<evidence type="ECO:0000256" key="3">
    <source>
        <dbReference type="ARBA" id="ARBA00023163"/>
    </source>
</evidence>
<evidence type="ECO:0000256" key="1">
    <source>
        <dbReference type="ARBA" id="ARBA00023015"/>
    </source>
</evidence>
<protein>
    <submittedName>
        <fullName evidence="5">LacI family DNA-binding transcriptional regulator</fullName>
    </submittedName>
</protein>
<dbReference type="Proteomes" id="UP001627408">
    <property type="component" value="Unassembled WGS sequence"/>
</dbReference>
<feature type="domain" description="HTH lacI-type" evidence="4">
    <location>
        <begin position="11"/>
        <end position="65"/>
    </location>
</feature>
<dbReference type="SUPFAM" id="SSF53822">
    <property type="entry name" value="Periplasmic binding protein-like I"/>
    <property type="match status" value="1"/>
</dbReference>
<dbReference type="GO" id="GO:0003677">
    <property type="term" value="F:DNA binding"/>
    <property type="evidence" value="ECO:0007669"/>
    <property type="project" value="UniProtKB-KW"/>
</dbReference>
<name>A0ABW8UYV5_9RHOB</name>
<evidence type="ECO:0000313" key="5">
    <source>
        <dbReference type="EMBL" id="MFL4472132.1"/>
    </source>
</evidence>
<dbReference type="InterPro" id="IPR028082">
    <property type="entry name" value="Peripla_BP_I"/>
</dbReference>
<keyword evidence="3" id="KW-0804">Transcription</keyword>
<dbReference type="InterPro" id="IPR046335">
    <property type="entry name" value="LacI/GalR-like_sensor"/>
</dbReference>
<accession>A0ABW8UYV5</accession>
<comment type="caution">
    <text evidence="5">The sequence shown here is derived from an EMBL/GenBank/DDBJ whole genome shotgun (WGS) entry which is preliminary data.</text>
</comment>
<dbReference type="CDD" id="cd01392">
    <property type="entry name" value="HTH_LacI"/>
    <property type="match status" value="1"/>
</dbReference>
<dbReference type="Pfam" id="PF00356">
    <property type="entry name" value="LacI"/>
    <property type="match status" value="1"/>
</dbReference>
<keyword evidence="2 5" id="KW-0238">DNA-binding</keyword>
<dbReference type="EMBL" id="JBHDIY010000002">
    <property type="protein sequence ID" value="MFL4472132.1"/>
    <property type="molecule type" value="Genomic_DNA"/>
</dbReference>
<dbReference type="Gene3D" id="1.10.260.40">
    <property type="entry name" value="lambda repressor-like DNA-binding domains"/>
    <property type="match status" value="1"/>
</dbReference>
<gene>
    <name evidence="5" type="ORF">ACERZ8_20440</name>
</gene>
<dbReference type="SMART" id="SM00354">
    <property type="entry name" value="HTH_LACI"/>
    <property type="match status" value="1"/>
</dbReference>
<reference evidence="5 6" key="1">
    <citation type="submission" date="2024-08" db="EMBL/GenBank/DDBJ databases">
        <title>Tateyamaria sp. nov., isolated from marine algae.</title>
        <authorList>
            <person name="Choi B.J."/>
            <person name="Kim J.M."/>
            <person name="Lee J.K."/>
            <person name="Choi D.G."/>
            <person name="Bayburt H."/>
            <person name="Baek J.H."/>
            <person name="Han D.M."/>
            <person name="Jeon C.O."/>
        </authorList>
    </citation>
    <scope>NUCLEOTIDE SEQUENCE [LARGE SCALE GENOMIC DNA]</scope>
    <source>
        <strain evidence="5 6">KMU-156</strain>
    </source>
</reference>
<dbReference type="Gene3D" id="3.40.50.2300">
    <property type="match status" value="2"/>
</dbReference>
<evidence type="ECO:0000256" key="2">
    <source>
        <dbReference type="ARBA" id="ARBA00023125"/>
    </source>
</evidence>
<evidence type="ECO:0000313" key="6">
    <source>
        <dbReference type="Proteomes" id="UP001627408"/>
    </source>
</evidence>
<proteinExistence type="predicted"/>
<sequence>MKKPQKSQSTVTMRDVAQAAGVSRMTVSRALKKDSPVSQDTREHILSIVRKMNYVPDQMAGSLTTKRSGFVAVLVPSLNNLHFAETVQALTEELEVIGQQVLLGYTNYQRDREEELVETMLRRRPEAIVLSYDGHTERTGQLLRDANVPVIELWERPEEPIAHTVGFSNVAAAQAMTHAMIARGYRNIAFLGEVEDDWTRGAARRKGFSKAMDDAGLSGHRILRMGKPPLSIEDGAAAVPALLERYPDTDCIFCVSDAPAFGVSSALRRAGKSVPGDIGILGFGNFEVSRFSTPTISTVKVDPKRIGQAAGQMISDLLSQPDDADETPRHVSVDVELAFRESTKTEG</sequence>